<dbReference type="PANTHER" id="PTHR24096">
    <property type="entry name" value="LONG-CHAIN-FATTY-ACID--COA LIGASE"/>
    <property type="match status" value="1"/>
</dbReference>
<feature type="domain" description="AMP-dependent synthetase/ligase" evidence="4">
    <location>
        <begin position="70"/>
        <end position="320"/>
    </location>
</feature>
<dbReference type="Pfam" id="PF00501">
    <property type="entry name" value="AMP-binding"/>
    <property type="match status" value="1"/>
</dbReference>
<keyword evidence="3" id="KW-0812">Transmembrane</keyword>
<dbReference type="EMBL" id="JAHLQT010026502">
    <property type="protein sequence ID" value="KAG7162956.1"/>
    <property type="molecule type" value="Genomic_DNA"/>
</dbReference>
<comment type="subcellular location">
    <subcellularLocation>
        <location evidence="1">Peroxisome</location>
    </subcellularLocation>
</comment>
<accession>A0A8J5JV03</accession>
<dbReference type="GO" id="GO:0005777">
    <property type="term" value="C:peroxisome"/>
    <property type="evidence" value="ECO:0007669"/>
    <property type="project" value="UniProtKB-SubCell"/>
</dbReference>
<name>A0A8J5JV03_HOMAM</name>
<evidence type="ECO:0000256" key="3">
    <source>
        <dbReference type="SAM" id="Phobius"/>
    </source>
</evidence>
<keyword evidence="5" id="KW-0436">Ligase</keyword>
<keyword evidence="6" id="KW-1185">Reference proteome</keyword>
<dbReference type="Proteomes" id="UP000747542">
    <property type="component" value="Unassembled WGS sequence"/>
</dbReference>
<evidence type="ECO:0000259" key="4">
    <source>
        <dbReference type="Pfam" id="PF00501"/>
    </source>
</evidence>
<proteinExistence type="predicted"/>
<dbReference type="AlphaFoldDB" id="A0A8J5JV03"/>
<comment type="caution">
    <text evidence="5">The sequence shown here is derived from an EMBL/GenBank/DDBJ whole genome shotgun (WGS) entry which is preliminary data.</text>
</comment>
<protein>
    <submittedName>
        <fullName evidence="5">Long-chain-fatty-acid--CoA ligase-like</fullName>
    </submittedName>
</protein>
<evidence type="ECO:0000256" key="1">
    <source>
        <dbReference type="ARBA" id="ARBA00004275"/>
    </source>
</evidence>
<sequence>MFRSSLHIWRRRLPCWLATGRLTPGTTKAAHTLSQYTDGVVSGRREGDDLLSEWETPTPVQHNLGPLVLQSASRWSHHTALECGVTGEKVTYASLQDSALRWGGALQRAGVGRGQVVALMMLNSPNFAIAFLGSKLSGAIVSPMNPTFTPGEVSRQISDSGAKVLVVDSILESVAAAGIADLQTPPQLYVVGNSKDARPDFLQIIRDTNTPFADVTHAEEEEGTSVLMYSSGTSGPPKGAPISSTALRANLPAVFHPEVFPYAPTTAETQETVMGLMPFFHAYGVYVVLCMSMMVGAKVVTLPQFLPDVFIATITKHKVRM</sequence>
<dbReference type="PROSITE" id="PS00455">
    <property type="entry name" value="AMP_BINDING"/>
    <property type="match status" value="1"/>
</dbReference>
<keyword evidence="3" id="KW-0472">Membrane</keyword>
<feature type="transmembrane region" description="Helical" evidence="3">
    <location>
        <begin position="280"/>
        <end position="300"/>
    </location>
</feature>
<keyword evidence="2" id="KW-0576">Peroxisome</keyword>
<reference evidence="5" key="1">
    <citation type="journal article" date="2021" name="Sci. Adv.">
        <title>The American lobster genome reveals insights on longevity, neural, and immune adaptations.</title>
        <authorList>
            <person name="Polinski J.M."/>
            <person name="Zimin A.V."/>
            <person name="Clark K.F."/>
            <person name="Kohn A.B."/>
            <person name="Sadowski N."/>
            <person name="Timp W."/>
            <person name="Ptitsyn A."/>
            <person name="Khanna P."/>
            <person name="Romanova D.Y."/>
            <person name="Williams P."/>
            <person name="Greenwood S.J."/>
            <person name="Moroz L.L."/>
            <person name="Walt D.R."/>
            <person name="Bodnar A.G."/>
        </authorList>
    </citation>
    <scope>NUCLEOTIDE SEQUENCE</scope>
    <source>
        <strain evidence="5">GMGI-L3</strain>
    </source>
</reference>
<dbReference type="Gene3D" id="3.40.50.980">
    <property type="match status" value="2"/>
</dbReference>
<organism evidence="5 6">
    <name type="scientific">Homarus americanus</name>
    <name type="common">American lobster</name>
    <dbReference type="NCBI Taxonomy" id="6706"/>
    <lineage>
        <taxon>Eukaryota</taxon>
        <taxon>Metazoa</taxon>
        <taxon>Ecdysozoa</taxon>
        <taxon>Arthropoda</taxon>
        <taxon>Crustacea</taxon>
        <taxon>Multicrustacea</taxon>
        <taxon>Malacostraca</taxon>
        <taxon>Eumalacostraca</taxon>
        <taxon>Eucarida</taxon>
        <taxon>Decapoda</taxon>
        <taxon>Pleocyemata</taxon>
        <taxon>Astacidea</taxon>
        <taxon>Nephropoidea</taxon>
        <taxon>Nephropidae</taxon>
        <taxon>Homarus</taxon>
    </lineage>
</organism>
<dbReference type="GO" id="GO:0016405">
    <property type="term" value="F:CoA-ligase activity"/>
    <property type="evidence" value="ECO:0007669"/>
    <property type="project" value="TreeGrafter"/>
</dbReference>
<evidence type="ECO:0000256" key="2">
    <source>
        <dbReference type="ARBA" id="ARBA00023140"/>
    </source>
</evidence>
<dbReference type="PANTHER" id="PTHR24096:SF422">
    <property type="entry name" value="BCDNA.GH02901"/>
    <property type="match status" value="1"/>
</dbReference>
<dbReference type="InterPro" id="IPR020845">
    <property type="entry name" value="AMP-binding_CS"/>
</dbReference>
<gene>
    <name evidence="5" type="primary">lcfA-L</name>
    <name evidence="5" type="ORF">Hamer_G001987</name>
</gene>
<dbReference type="InterPro" id="IPR000873">
    <property type="entry name" value="AMP-dep_synth/lig_dom"/>
</dbReference>
<evidence type="ECO:0000313" key="5">
    <source>
        <dbReference type="EMBL" id="KAG7162956.1"/>
    </source>
</evidence>
<evidence type="ECO:0000313" key="6">
    <source>
        <dbReference type="Proteomes" id="UP000747542"/>
    </source>
</evidence>
<dbReference type="SUPFAM" id="SSF56801">
    <property type="entry name" value="Acetyl-CoA synthetase-like"/>
    <property type="match status" value="1"/>
</dbReference>
<keyword evidence="3" id="KW-1133">Transmembrane helix</keyword>